<reference evidence="1 2" key="1">
    <citation type="submission" date="2019-09" db="EMBL/GenBank/DDBJ databases">
        <title>Complete genome sequence of Sporolactobacillus terrae 70-3.</title>
        <authorList>
            <person name="Tanaka N."/>
            <person name="Shiwa Y."/>
            <person name="Fujita N."/>
            <person name="Tanasupawat S."/>
        </authorList>
    </citation>
    <scope>NUCLEOTIDE SEQUENCE [LARGE SCALE GENOMIC DNA]</scope>
    <source>
        <strain evidence="1 2">70-3</strain>
    </source>
</reference>
<sequence>MHWKYLVDVPFPTEISLAHHAKSESGCREYSPFRMVPPVHTLHGVYKQENSIMFSFYMGLIYQIGKIIKNISDKNAIILINITNKETVWGELAYADCGSNETEKDTRIANVLTRDGTANRLSER</sequence>
<proteinExistence type="predicted"/>
<dbReference type="EMBL" id="AP021853">
    <property type="protein sequence ID" value="BBN98398.1"/>
    <property type="molecule type" value="Genomic_DNA"/>
</dbReference>
<organism evidence="1 2">
    <name type="scientific">Sporolactobacillus terrae</name>
    <dbReference type="NCBI Taxonomy" id="269673"/>
    <lineage>
        <taxon>Bacteria</taxon>
        <taxon>Bacillati</taxon>
        <taxon>Bacillota</taxon>
        <taxon>Bacilli</taxon>
        <taxon>Bacillales</taxon>
        <taxon>Sporolactobacillaceae</taxon>
        <taxon>Sporolactobacillus</taxon>
    </lineage>
</organism>
<gene>
    <name evidence="1" type="ORF">St703_11030</name>
</gene>
<evidence type="ECO:0000313" key="1">
    <source>
        <dbReference type="EMBL" id="BBN98398.1"/>
    </source>
</evidence>
<dbReference type="AlphaFoldDB" id="A0A5K7X0I3"/>
<dbReference type="Proteomes" id="UP000326951">
    <property type="component" value="Chromosome"/>
</dbReference>
<evidence type="ECO:0000313" key="2">
    <source>
        <dbReference type="Proteomes" id="UP000326951"/>
    </source>
</evidence>
<name>A0A5K7X0I3_9BACL</name>
<protein>
    <submittedName>
        <fullName evidence="1">Uncharacterized protein</fullName>
    </submittedName>
</protein>
<accession>A0A5K7X0I3</accession>